<proteinExistence type="predicted"/>
<organism evidence="3 4">
    <name type="scientific">Helicobacter saguini</name>
    <dbReference type="NCBI Taxonomy" id="1548018"/>
    <lineage>
        <taxon>Bacteria</taxon>
        <taxon>Pseudomonadati</taxon>
        <taxon>Campylobacterota</taxon>
        <taxon>Epsilonproteobacteria</taxon>
        <taxon>Campylobacterales</taxon>
        <taxon>Helicobacteraceae</taxon>
        <taxon>Helicobacter</taxon>
    </lineage>
</organism>
<reference evidence="3 4" key="2">
    <citation type="journal article" date="2016" name="Infect. Immun.">
        <title>Helicobacter saguini, a Novel Helicobacter Isolated from Cotton-Top Tamarins with Ulcerative Colitis, Has Proinflammatory Properties and Induces Typhlocolitis and Dysplasia in Gnotobiotic IL-10-/- Mice.</title>
        <authorList>
            <person name="Shen Z."/>
            <person name="Mannion A."/>
            <person name="Whary M.T."/>
            <person name="Muthupalani S."/>
            <person name="Sheh A."/>
            <person name="Feng Y."/>
            <person name="Gong G."/>
            <person name="Vandamme P."/>
            <person name="Holcombe H.R."/>
            <person name="Paster B.J."/>
            <person name="Fox J.G."/>
        </authorList>
    </citation>
    <scope>NUCLEOTIDE SEQUENCE [LARGE SCALE GENOMIC DNA]</scope>
    <source>
        <strain evidence="3 4">MIT 97-6194</strain>
    </source>
</reference>
<dbReference type="GO" id="GO:0005524">
    <property type="term" value="F:ATP binding"/>
    <property type="evidence" value="ECO:0007669"/>
    <property type="project" value="InterPro"/>
</dbReference>
<dbReference type="Proteomes" id="UP000477070">
    <property type="component" value="Unassembled WGS sequence"/>
</dbReference>
<dbReference type="CDD" id="cd19481">
    <property type="entry name" value="RecA-like_protease"/>
    <property type="match status" value="1"/>
</dbReference>
<evidence type="ECO:0000259" key="1">
    <source>
        <dbReference type="SMART" id="SM00382"/>
    </source>
</evidence>
<feature type="domain" description="AAA+ ATPase" evidence="1">
    <location>
        <begin position="78"/>
        <end position="207"/>
    </location>
</feature>
<reference evidence="3" key="3">
    <citation type="submission" date="2018-04" db="EMBL/GenBank/DDBJ databases">
        <authorList>
            <person name="Sheh A."/>
            <person name="Shen Z."/>
            <person name="Mannion A.J."/>
            <person name="Fox J.G."/>
        </authorList>
    </citation>
    <scope>NUCLEOTIDE SEQUENCE</scope>
    <source>
        <strain evidence="3">MIT 97-6194</strain>
    </source>
</reference>
<dbReference type="InterPro" id="IPR003593">
    <property type="entry name" value="AAA+_ATPase"/>
</dbReference>
<dbReference type="Gene3D" id="3.40.50.300">
    <property type="entry name" value="P-loop containing nucleotide triphosphate hydrolases"/>
    <property type="match status" value="1"/>
</dbReference>
<evidence type="ECO:0000313" key="4">
    <source>
        <dbReference type="Proteomes" id="UP000029714"/>
    </source>
</evidence>
<dbReference type="GO" id="GO:0016887">
    <property type="term" value="F:ATP hydrolysis activity"/>
    <property type="evidence" value="ECO:0007669"/>
    <property type="project" value="InterPro"/>
</dbReference>
<dbReference type="EMBL" id="QBIU01000001">
    <property type="protein sequence ID" value="MWV68469.1"/>
    <property type="molecule type" value="Genomic_DNA"/>
</dbReference>
<dbReference type="SUPFAM" id="SSF52540">
    <property type="entry name" value="P-loop containing nucleoside triphosphate hydrolases"/>
    <property type="match status" value="1"/>
</dbReference>
<keyword evidence="4" id="KW-1185">Reference proteome</keyword>
<dbReference type="EMBL" id="JRMP02000001">
    <property type="protein sequence ID" value="TLD95984.1"/>
    <property type="molecule type" value="Genomic_DNA"/>
</dbReference>
<dbReference type="InterPro" id="IPR050168">
    <property type="entry name" value="AAA_ATPase_domain"/>
</dbReference>
<gene>
    <name evidence="2" type="ORF">DCO61_00055</name>
    <name evidence="3" type="ORF">LS64_001110</name>
</gene>
<dbReference type="InterPro" id="IPR003959">
    <property type="entry name" value="ATPase_AAA_core"/>
</dbReference>
<reference evidence="2 5" key="4">
    <citation type="submission" date="2019-12" db="EMBL/GenBank/DDBJ databases">
        <title>Multi-Generational Helicobacter saguini Isolates.</title>
        <authorList>
            <person name="Mannion A."/>
            <person name="Shen Z."/>
            <person name="Fox J.G."/>
        </authorList>
    </citation>
    <scope>NUCLEOTIDE SEQUENCE [LARGE SCALE GENOMIC DNA]</scope>
    <source>
        <strain evidence="2">16-048</strain>
        <strain evidence="5">16-048 (F4)</strain>
    </source>
</reference>
<reference evidence="3 4" key="1">
    <citation type="journal article" date="2014" name="Genome Announc.">
        <title>Draft genome sequences of eight enterohepatic helicobacter species isolated from both laboratory and wild rodents.</title>
        <authorList>
            <person name="Sheh A."/>
            <person name="Shen Z."/>
            <person name="Fox J.G."/>
        </authorList>
    </citation>
    <scope>NUCLEOTIDE SEQUENCE [LARGE SCALE GENOMIC DNA]</scope>
    <source>
        <strain evidence="3 4">MIT 97-6194</strain>
    </source>
</reference>
<dbReference type="Pfam" id="PF00004">
    <property type="entry name" value="AAA"/>
    <property type="match status" value="1"/>
</dbReference>
<name>A0A347VJS9_9HELI</name>
<evidence type="ECO:0000313" key="3">
    <source>
        <dbReference type="EMBL" id="TLD95984.1"/>
    </source>
</evidence>
<dbReference type="SMART" id="SM00382">
    <property type="entry name" value="AAA"/>
    <property type="match status" value="1"/>
</dbReference>
<sequence>MLKAYKKNPKKFKGFGYESDEEVFSFFGKSRGDSNKDSNKFFGEIVGEDSAEDSKIAVNLDTEIVESSDLDSNMDDSFGIRILCYGISGSGKSEFAKEIARLTGRKILSYKASDILGMYVGQSEARLAAAFKNASTQKAVLHIDEVDTFLYNRESAEKSWEKSLVNEMLTQMEHFNGIFIATSNHLDMMDAAVLRRFDSKIEFKALSFAKLQKAFLLYANYLGLIDSKDSIESKLSSDIKNRLKKLEICFGDFALITRQSRLNPIKSLDELITRLENESKLKRKNSTNTPIGF</sequence>
<evidence type="ECO:0000313" key="5">
    <source>
        <dbReference type="Proteomes" id="UP000477070"/>
    </source>
</evidence>
<dbReference type="InterPro" id="IPR027417">
    <property type="entry name" value="P-loop_NTPase"/>
</dbReference>
<dbReference type="PANTHER" id="PTHR23077">
    <property type="entry name" value="AAA-FAMILY ATPASE"/>
    <property type="match status" value="1"/>
</dbReference>
<dbReference type="RefSeq" id="WP_052062350.1">
    <property type="nucleotide sequence ID" value="NZ_JRMP02000001.1"/>
</dbReference>
<comment type="caution">
    <text evidence="3">The sequence shown here is derived from an EMBL/GenBank/DDBJ whole genome shotgun (WGS) entry which is preliminary data.</text>
</comment>
<dbReference type="AlphaFoldDB" id="A0A347VJS9"/>
<dbReference type="Proteomes" id="UP000029714">
    <property type="component" value="Unassembled WGS sequence"/>
</dbReference>
<protein>
    <submittedName>
        <fullName evidence="3">AAA family ATPase</fullName>
    </submittedName>
</protein>
<accession>A0A347VJS9</accession>
<dbReference type="OrthoDB" id="9809379at2"/>
<evidence type="ECO:0000313" key="2">
    <source>
        <dbReference type="EMBL" id="MWV68469.1"/>
    </source>
</evidence>